<dbReference type="OrthoDB" id="3504905at2759"/>
<proteinExistence type="predicted"/>
<accession>A0A8H7TJK2</accession>
<sequence>MPLSPPIAGAPLSCNGSPNCFNNCPICYSITETNIQRMRAGEEIFLGTWAQFLNFAVADKDERGEEQGACALCWRIVGQVVFVEGGGVGEFFFKLGIVVSVGGGIDIGCNGYLNGATVSMLFDERKVKKKSRYPTYLSFKVANPERDIWKDPAFREKHLSEDPERFKDVKSWNHAGSYTYHMAFYTNGGPTDHYVQQQRASPQVATRDAFTSARTWLRECLQTHSSCPKITTGTLPTRVLDLNELSEFLDIIRLKETTPGEIGQYIALSYCWGPQGHSIMLKESTLKESKNAIVVRTLPQTLQDAILVSRKLWIRYLWIDALCIIQDSDSDKGNELTQMPSIYKNAVVTISAAIAEDCERGFLEDREEIMKRIRQSFCVPLIWDVKDPDDELASECWLCPDEDHGFNVKEFGEEVIEGRSWTFQEAWLAPRLLIYGSGQVSWRCLSCTHTHGLQADDATAAEKKKFDLHARSVMPQYQDRKRFFLDRLQTLTSSLQQTNFSSHDIPETAKYPLWLESWLIIASHYSRRQVSFRTDKLPALSAIASEFYRLHFDQFLAGHWRESLPWSLLWHCIPDKAPTGPISVMENTTVGEAEDEVRRNQKTS</sequence>
<dbReference type="InterPro" id="IPR010730">
    <property type="entry name" value="HET"/>
</dbReference>
<evidence type="ECO:0000313" key="2">
    <source>
        <dbReference type="EMBL" id="KAG4420096.1"/>
    </source>
</evidence>
<dbReference type="EMBL" id="JAFJYH010000091">
    <property type="protein sequence ID" value="KAG4420096.1"/>
    <property type="molecule type" value="Genomic_DNA"/>
</dbReference>
<dbReference type="Proteomes" id="UP000664132">
    <property type="component" value="Unassembled WGS sequence"/>
</dbReference>
<reference evidence="2" key="1">
    <citation type="submission" date="2021-02" db="EMBL/GenBank/DDBJ databases">
        <title>Genome sequence Cadophora malorum strain M34.</title>
        <authorList>
            <person name="Stefanovic E."/>
            <person name="Vu D."/>
            <person name="Scully C."/>
            <person name="Dijksterhuis J."/>
            <person name="Roader J."/>
            <person name="Houbraken J."/>
        </authorList>
    </citation>
    <scope>NUCLEOTIDE SEQUENCE</scope>
    <source>
        <strain evidence="2">M34</strain>
    </source>
</reference>
<dbReference type="PANTHER" id="PTHR33112:SF16">
    <property type="entry name" value="HETEROKARYON INCOMPATIBILITY DOMAIN-CONTAINING PROTEIN"/>
    <property type="match status" value="1"/>
</dbReference>
<gene>
    <name evidence="2" type="ORF">IFR04_006755</name>
</gene>
<name>A0A8H7TJK2_9HELO</name>
<keyword evidence="3" id="KW-1185">Reference proteome</keyword>
<protein>
    <recommendedName>
        <fullName evidence="1">Heterokaryon incompatibility domain-containing protein</fullName>
    </recommendedName>
</protein>
<dbReference type="Pfam" id="PF06985">
    <property type="entry name" value="HET"/>
    <property type="match status" value="1"/>
</dbReference>
<comment type="caution">
    <text evidence="2">The sequence shown here is derived from an EMBL/GenBank/DDBJ whole genome shotgun (WGS) entry which is preliminary data.</text>
</comment>
<dbReference type="AlphaFoldDB" id="A0A8H7TJK2"/>
<organism evidence="2 3">
    <name type="scientific">Cadophora malorum</name>
    <dbReference type="NCBI Taxonomy" id="108018"/>
    <lineage>
        <taxon>Eukaryota</taxon>
        <taxon>Fungi</taxon>
        <taxon>Dikarya</taxon>
        <taxon>Ascomycota</taxon>
        <taxon>Pezizomycotina</taxon>
        <taxon>Leotiomycetes</taxon>
        <taxon>Helotiales</taxon>
        <taxon>Ploettnerulaceae</taxon>
        <taxon>Cadophora</taxon>
    </lineage>
</organism>
<dbReference type="PANTHER" id="PTHR33112">
    <property type="entry name" value="DOMAIN PROTEIN, PUTATIVE-RELATED"/>
    <property type="match status" value="1"/>
</dbReference>
<feature type="domain" description="Heterokaryon incompatibility" evidence="1">
    <location>
        <begin position="265"/>
        <end position="425"/>
    </location>
</feature>
<evidence type="ECO:0000313" key="3">
    <source>
        <dbReference type="Proteomes" id="UP000664132"/>
    </source>
</evidence>
<evidence type="ECO:0000259" key="1">
    <source>
        <dbReference type="Pfam" id="PF06985"/>
    </source>
</evidence>